<sequence>MKALLVVLGVAVVGVLVAVLLFLRVPPGGGPDEMGAASGVTTAASASPSASAASPAARTSVLLDAEGAVIEEFSGDCAGSAHRDLCRYVRRHLLAEDPAALTRTGLTIRTTIDPRFQQAAQRAIDAYVHRDDPQLAVMAMVVPGEGTVRALVEAGGGGVAETASGEEGAAGERGFQQGTTAMPYTLAAALAAGLRYDDGLRVSDDYRARTYQSFRNCKDQNVGDPYHYAHNRKAVGDRFATLRWGTEQAVNTFFLQLQEKIGLCETVTMAERLGLRRTDGRPLLEVETFTLGVNETDPVSVANSYATFAARGRFCEPRVIAEIRDAAGTTRSFPPRCEQVLDPEVADAVTGVLSGVLAGGPLKGIGREAAGMPGSSDGFMTAGYAGYTPGLAAAVDLGDPRGAYLHPLRDVTIGGRRYPQVDGMSIPGPAWKKAMSEALRGTPESGFTRPDAGRFGGCREACPG</sequence>
<dbReference type="AlphaFoldDB" id="A0A917VGE1"/>
<dbReference type="PANTHER" id="PTHR32282:SF33">
    <property type="entry name" value="PEPTIDOGLYCAN GLYCOSYLTRANSFERASE"/>
    <property type="match status" value="1"/>
</dbReference>
<dbReference type="GO" id="GO:0009252">
    <property type="term" value="P:peptidoglycan biosynthetic process"/>
    <property type="evidence" value="ECO:0007669"/>
    <property type="project" value="TreeGrafter"/>
</dbReference>
<dbReference type="Gene3D" id="3.40.710.10">
    <property type="entry name" value="DD-peptidase/beta-lactamase superfamily"/>
    <property type="match status" value="1"/>
</dbReference>
<dbReference type="Proteomes" id="UP000645217">
    <property type="component" value="Unassembled WGS sequence"/>
</dbReference>
<evidence type="ECO:0000256" key="2">
    <source>
        <dbReference type="ARBA" id="ARBA00022679"/>
    </source>
</evidence>
<dbReference type="RefSeq" id="WP_189162382.1">
    <property type="nucleotide sequence ID" value="NZ_BMNT01000007.1"/>
</dbReference>
<keyword evidence="2" id="KW-0808">Transferase</keyword>
<reference evidence="3" key="2">
    <citation type="submission" date="2020-09" db="EMBL/GenBank/DDBJ databases">
        <authorList>
            <person name="Sun Q."/>
            <person name="Ohkuma M."/>
        </authorList>
    </citation>
    <scope>NUCLEOTIDE SEQUENCE</scope>
    <source>
        <strain evidence="3">JCM 13064</strain>
    </source>
</reference>
<gene>
    <name evidence="3" type="ORF">GCM10007964_17050</name>
</gene>
<reference evidence="3" key="1">
    <citation type="journal article" date="2014" name="Int. J. Syst. Evol. Microbiol.">
        <title>Complete genome sequence of Corynebacterium casei LMG S-19264T (=DSM 44701T), isolated from a smear-ripened cheese.</title>
        <authorList>
            <consortium name="US DOE Joint Genome Institute (JGI-PGF)"/>
            <person name="Walter F."/>
            <person name="Albersmeier A."/>
            <person name="Kalinowski J."/>
            <person name="Ruckert C."/>
        </authorList>
    </citation>
    <scope>NUCLEOTIDE SEQUENCE</scope>
    <source>
        <strain evidence="3">JCM 13064</strain>
    </source>
</reference>
<dbReference type="PANTHER" id="PTHR32282">
    <property type="entry name" value="BINDING PROTEIN TRANSPEPTIDASE, PUTATIVE-RELATED"/>
    <property type="match status" value="1"/>
</dbReference>
<protein>
    <recommendedName>
        <fullName evidence="5">Penicillin-binding protein</fullName>
    </recommendedName>
</protein>
<evidence type="ECO:0008006" key="5">
    <source>
        <dbReference type="Google" id="ProtNLM"/>
    </source>
</evidence>
<dbReference type="SUPFAM" id="SSF56601">
    <property type="entry name" value="beta-lactamase/transpeptidase-like"/>
    <property type="match status" value="1"/>
</dbReference>
<evidence type="ECO:0000313" key="3">
    <source>
        <dbReference type="EMBL" id="GGK74779.1"/>
    </source>
</evidence>
<dbReference type="EMBL" id="BMNT01000007">
    <property type="protein sequence ID" value="GGK74779.1"/>
    <property type="molecule type" value="Genomic_DNA"/>
</dbReference>
<keyword evidence="1" id="KW-0328">Glycosyltransferase</keyword>
<dbReference type="GO" id="GO:0008955">
    <property type="term" value="F:peptidoglycan glycosyltransferase activity"/>
    <property type="evidence" value="ECO:0007669"/>
    <property type="project" value="TreeGrafter"/>
</dbReference>
<name>A0A917VGE1_9ACTN</name>
<evidence type="ECO:0000313" key="4">
    <source>
        <dbReference type="Proteomes" id="UP000645217"/>
    </source>
</evidence>
<accession>A0A917VGE1</accession>
<evidence type="ECO:0000256" key="1">
    <source>
        <dbReference type="ARBA" id="ARBA00022676"/>
    </source>
</evidence>
<keyword evidence="4" id="KW-1185">Reference proteome</keyword>
<dbReference type="InterPro" id="IPR012338">
    <property type="entry name" value="Beta-lactam/transpept-like"/>
</dbReference>
<dbReference type="InterPro" id="IPR050396">
    <property type="entry name" value="Glycosyltr_51/Transpeptidase"/>
</dbReference>
<organism evidence="3 4">
    <name type="scientific">Sphaerisporangium melleum</name>
    <dbReference type="NCBI Taxonomy" id="321316"/>
    <lineage>
        <taxon>Bacteria</taxon>
        <taxon>Bacillati</taxon>
        <taxon>Actinomycetota</taxon>
        <taxon>Actinomycetes</taxon>
        <taxon>Streptosporangiales</taxon>
        <taxon>Streptosporangiaceae</taxon>
        <taxon>Sphaerisporangium</taxon>
    </lineage>
</organism>
<comment type="caution">
    <text evidence="3">The sequence shown here is derived from an EMBL/GenBank/DDBJ whole genome shotgun (WGS) entry which is preliminary data.</text>
</comment>
<dbReference type="GO" id="GO:0030288">
    <property type="term" value="C:outer membrane-bounded periplasmic space"/>
    <property type="evidence" value="ECO:0007669"/>
    <property type="project" value="TreeGrafter"/>
</dbReference>
<proteinExistence type="predicted"/>